<evidence type="ECO:0000256" key="1">
    <source>
        <dbReference type="SAM" id="MobiDB-lite"/>
    </source>
</evidence>
<feature type="chain" id="PRO_5012790389" evidence="2">
    <location>
        <begin position="36"/>
        <end position="121"/>
    </location>
</feature>
<comment type="caution">
    <text evidence="3">The sequence shown here is derived from an EMBL/GenBank/DDBJ whole genome shotgun (WGS) entry which is preliminary data.</text>
</comment>
<evidence type="ECO:0000313" key="4">
    <source>
        <dbReference type="Proteomes" id="UP000223527"/>
    </source>
</evidence>
<dbReference type="AlphaFoldDB" id="A0A2C7A215"/>
<dbReference type="Proteomes" id="UP000223527">
    <property type="component" value="Unassembled WGS sequence"/>
</dbReference>
<feature type="region of interest" description="Disordered" evidence="1">
    <location>
        <begin position="91"/>
        <end position="121"/>
    </location>
</feature>
<feature type="signal peptide" evidence="2">
    <location>
        <begin position="1"/>
        <end position="35"/>
    </location>
</feature>
<organism evidence="3 4">
    <name type="scientific">Teichococcus rhizosphaerae</name>
    <dbReference type="NCBI Taxonomy" id="1335062"/>
    <lineage>
        <taxon>Bacteria</taxon>
        <taxon>Pseudomonadati</taxon>
        <taxon>Pseudomonadota</taxon>
        <taxon>Alphaproteobacteria</taxon>
        <taxon>Acetobacterales</taxon>
        <taxon>Roseomonadaceae</taxon>
        <taxon>Roseomonas</taxon>
    </lineage>
</organism>
<dbReference type="EMBL" id="PDNU01000031">
    <property type="protein sequence ID" value="PHK94098.1"/>
    <property type="molecule type" value="Genomic_DNA"/>
</dbReference>
<evidence type="ECO:0000313" key="3">
    <source>
        <dbReference type="EMBL" id="PHK94098.1"/>
    </source>
</evidence>
<name>A0A2C7A215_9PROT</name>
<reference evidence="3 4" key="1">
    <citation type="submission" date="2017-10" db="EMBL/GenBank/DDBJ databases">
        <authorList>
            <person name="Banno H."/>
            <person name="Chua N.-H."/>
        </authorList>
    </citation>
    <scope>NUCLEOTIDE SEQUENCE [LARGE SCALE GENOMIC DNA]</scope>
    <source>
        <strain evidence="3 4">YW11</strain>
    </source>
</reference>
<sequence>MWTKGTSSVVSALRAGIIAIFCALAILLAVMPAHAADDAAGGPMAAIEAAFSEGVDEEPAARPDTLPGHGSGPFCGHVALLRSSAVAMCPPADEASPRSSFAPAHALVPGPSELLTKPPRA</sequence>
<keyword evidence="2" id="KW-0732">Signal</keyword>
<evidence type="ECO:0000256" key="2">
    <source>
        <dbReference type="SAM" id="SignalP"/>
    </source>
</evidence>
<proteinExistence type="predicted"/>
<gene>
    <name evidence="3" type="ORF">CR162_15145</name>
</gene>
<accession>A0A2C7A215</accession>
<dbReference type="RefSeq" id="WP_099096371.1">
    <property type="nucleotide sequence ID" value="NZ_PDNU01000031.1"/>
</dbReference>
<keyword evidence="4" id="KW-1185">Reference proteome</keyword>
<protein>
    <submittedName>
        <fullName evidence="3">Uncharacterized protein</fullName>
    </submittedName>
</protein>